<comment type="caution">
    <text evidence="7">The sequence shown here is derived from an EMBL/GenBank/DDBJ whole genome shotgun (WGS) entry which is preliminary data.</text>
</comment>
<dbReference type="OrthoDB" id="541276at2759"/>
<dbReference type="InterPro" id="IPR008266">
    <property type="entry name" value="Tyr_kinase_AS"/>
</dbReference>
<evidence type="ECO:0000313" key="7">
    <source>
        <dbReference type="EMBL" id="KAG5186254.1"/>
    </source>
</evidence>
<organism evidence="7 8">
    <name type="scientific">Tribonema minus</name>
    <dbReference type="NCBI Taxonomy" id="303371"/>
    <lineage>
        <taxon>Eukaryota</taxon>
        <taxon>Sar</taxon>
        <taxon>Stramenopiles</taxon>
        <taxon>Ochrophyta</taxon>
        <taxon>PX clade</taxon>
        <taxon>Xanthophyceae</taxon>
        <taxon>Tribonematales</taxon>
        <taxon>Tribonemataceae</taxon>
        <taxon>Tribonema</taxon>
    </lineage>
</organism>
<evidence type="ECO:0000259" key="6">
    <source>
        <dbReference type="PROSITE" id="PS50011"/>
    </source>
</evidence>
<keyword evidence="4 7" id="KW-0418">Kinase</keyword>
<dbReference type="PANTHER" id="PTHR24345:SF91">
    <property type="entry name" value="SERINE_THREONINE-PROTEIN KINASE PLK4"/>
    <property type="match status" value="1"/>
</dbReference>
<dbReference type="SUPFAM" id="SSF56112">
    <property type="entry name" value="Protein kinase-like (PK-like)"/>
    <property type="match status" value="1"/>
</dbReference>
<dbReference type="EMBL" id="JAFCMP010000112">
    <property type="protein sequence ID" value="KAG5186254.1"/>
    <property type="molecule type" value="Genomic_DNA"/>
</dbReference>
<accession>A0A835Z512</accession>
<dbReference type="GO" id="GO:0004674">
    <property type="term" value="F:protein serine/threonine kinase activity"/>
    <property type="evidence" value="ECO:0007669"/>
    <property type="project" value="UniProtKB-KW"/>
</dbReference>
<dbReference type="AlphaFoldDB" id="A0A835Z512"/>
<dbReference type="PROSITE" id="PS00109">
    <property type="entry name" value="PROTEIN_KINASE_TYR"/>
    <property type="match status" value="1"/>
</dbReference>
<keyword evidence="3" id="KW-0547">Nucleotide-binding</keyword>
<sequence length="291" mass="32729">MAATVAMLQAPLVGWEPLPFSDPQVQPAVVEPADPPGVLDAQGTELLPHKEIVNTTTGTRWRLGRVLRNCQYGVVADAVKVFPVHTPGGHVIWEMDRQRRFAVKMLLWDQVPPTGLVNARPIFRQLVQGLSFLHRAEVQVTHRDVSMENMMLHSDDDASPLVIMDFGMALRYPAGPPGTLLRHHPGGKYIYMSPESMLSQPFHPQAVDVWAAGVTLFILLTGQPPFKYAALIDKRFRKIALSRQLQEQLEEQGYWDVSAQATDLIQGCLLRDPSQRFTTQQLCDHPWFHMS</sequence>
<dbReference type="GO" id="GO:0005634">
    <property type="term" value="C:nucleus"/>
    <property type="evidence" value="ECO:0007669"/>
    <property type="project" value="TreeGrafter"/>
</dbReference>
<keyword evidence="1" id="KW-0723">Serine/threonine-protein kinase</keyword>
<dbReference type="Proteomes" id="UP000664859">
    <property type="component" value="Unassembled WGS sequence"/>
</dbReference>
<evidence type="ECO:0000256" key="4">
    <source>
        <dbReference type="ARBA" id="ARBA00022777"/>
    </source>
</evidence>
<keyword evidence="8" id="KW-1185">Reference proteome</keyword>
<dbReference type="GO" id="GO:0005524">
    <property type="term" value="F:ATP binding"/>
    <property type="evidence" value="ECO:0007669"/>
    <property type="project" value="UniProtKB-KW"/>
</dbReference>
<name>A0A835Z512_9STRA</name>
<dbReference type="Pfam" id="PF00069">
    <property type="entry name" value="Pkinase"/>
    <property type="match status" value="1"/>
</dbReference>
<feature type="domain" description="Protein kinase" evidence="6">
    <location>
        <begin position="1"/>
        <end position="288"/>
    </location>
</feature>
<keyword evidence="2" id="KW-0808">Transferase</keyword>
<evidence type="ECO:0000313" key="8">
    <source>
        <dbReference type="Proteomes" id="UP000664859"/>
    </source>
</evidence>
<reference evidence="7" key="1">
    <citation type="submission" date="2021-02" db="EMBL/GenBank/DDBJ databases">
        <title>First Annotated Genome of the Yellow-green Alga Tribonema minus.</title>
        <authorList>
            <person name="Mahan K.M."/>
        </authorList>
    </citation>
    <scope>NUCLEOTIDE SEQUENCE</scope>
    <source>
        <strain evidence="7">UTEX B ZZ1240</strain>
    </source>
</reference>
<gene>
    <name evidence="7" type="ORF">JKP88DRAFT_240862</name>
</gene>
<evidence type="ECO:0000256" key="2">
    <source>
        <dbReference type="ARBA" id="ARBA00022679"/>
    </source>
</evidence>
<evidence type="ECO:0000256" key="1">
    <source>
        <dbReference type="ARBA" id="ARBA00022527"/>
    </source>
</evidence>
<dbReference type="PROSITE" id="PS50011">
    <property type="entry name" value="PROTEIN_KINASE_DOM"/>
    <property type="match status" value="1"/>
</dbReference>
<dbReference type="Gene3D" id="1.10.510.10">
    <property type="entry name" value="Transferase(Phosphotransferase) domain 1"/>
    <property type="match status" value="1"/>
</dbReference>
<keyword evidence="5" id="KW-0067">ATP-binding</keyword>
<evidence type="ECO:0000256" key="5">
    <source>
        <dbReference type="ARBA" id="ARBA00022840"/>
    </source>
</evidence>
<evidence type="ECO:0000256" key="3">
    <source>
        <dbReference type="ARBA" id="ARBA00022741"/>
    </source>
</evidence>
<protein>
    <submittedName>
        <fullName evidence="7">Kinase-like domain-containing protein</fullName>
    </submittedName>
</protein>
<dbReference type="SMART" id="SM00220">
    <property type="entry name" value="S_TKc"/>
    <property type="match status" value="1"/>
</dbReference>
<dbReference type="InterPro" id="IPR011009">
    <property type="entry name" value="Kinase-like_dom_sf"/>
</dbReference>
<dbReference type="InterPro" id="IPR000719">
    <property type="entry name" value="Prot_kinase_dom"/>
</dbReference>
<proteinExistence type="predicted"/>
<dbReference type="PANTHER" id="PTHR24345">
    <property type="entry name" value="SERINE/THREONINE-PROTEIN KINASE PLK"/>
    <property type="match status" value="1"/>
</dbReference>